<keyword evidence="1" id="KW-0732">Signal</keyword>
<evidence type="ECO:0000313" key="4">
    <source>
        <dbReference type="Proteomes" id="UP000005695"/>
    </source>
</evidence>
<reference evidence="3" key="2">
    <citation type="submission" date="2006-05" db="EMBL/GenBank/DDBJ databases">
        <title>Sequencing of the draft genome and assembly of Desulfuromonas acetoxidans DSM 684.</title>
        <authorList>
            <consortium name="US DOE Joint Genome Institute (JGI-PGF)"/>
            <person name="Copeland A."/>
            <person name="Lucas S."/>
            <person name="Lapidus A."/>
            <person name="Barry K."/>
            <person name="Detter J.C."/>
            <person name="Glavina del Rio T."/>
            <person name="Hammon N."/>
            <person name="Israni S."/>
            <person name="Dalin E."/>
            <person name="Tice H."/>
            <person name="Bruce D."/>
            <person name="Pitluck S."/>
            <person name="Richardson P."/>
        </authorList>
    </citation>
    <scope>NUCLEOTIDE SEQUENCE [LARGE SCALE GENOMIC DNA]</scope>
    <source>
        <strain evidence="3">DSM 684</strain>
    </source>
</reference>
<proteinExistence type="predicted"/>
<dbReference type="Proteomes" id="UP000005695">
    <property type="component" value="Unassembled WGS sequence"/>
</dbReference>
<reference evidence="3" key="1">
    <citation type="submission" date="2006-05" db="EMBL/GenBank/DDBJ databases">
        <title>Annotation of the draft genome assembly of Desulfuromonas acetoxidans DSM 684.</title>
        <authorList>
            <consortium name="US DOE Joint Genome Institute (JGI-ORNL)"/>
            <person name="Larimer F."/>
            <person name="Land M."/>
            <person name="Hauser L."/>
        </authorList>
    </citation>
    <scope>NUCLEOTIDE SEQUENCE [LARGE SCALE GENOMIC DNA]</scope>
    <source>
        <strain evidence="3">DSM 684</strain>
    </source>
</reference>
<dbReference type="PANTHER" id="PTHR30535">
    <property type="entry name" value="VITAMIN B12-BINDING PROTEIN"/>
    <property type="match status" value="1"/>
</dbReference>
<organism evidence="3 4">
    <name type="scientific">Desulfuromonas acetoxidans (strain DSM 684 / 11070)</name>
    <dbReference type="NCBI Taxonomy" id="281689"/>
    <lineage>
        <taxon>Bacteria</taxon>
        <taxon>Pseudomonadati</taxon>
        <taxon>Thermodesulfobacteriota</taxon>
        <taxon>Desulfuromonadia</taxon>
        <taxon>Desulfuromonadales</taxon>
        <taxon>Desulfuromonadaceae</taxon>
        <taxon>Desulfuromonas</taxon>
    </lineage>
</organism>
<dbReference type="PANTHER" id="PTHR30535:SF34">
    <property type="entry name" value="MOLYBDATE-BINDING PROTEIN MOLA"/>
    <property type="match status" value="1"/>
</dbReference>
<feature type="signal peptide" evidence="1">
    <location>
        <begin position="1"/>
        <end position="21"/>
    </location>
</feature>
<dbReference type="Gene3D" id="3.40.50.1980">
    <property type="entry name" value="Nitrogenase molybdenum iron protein domain"/>
    <property type="match status" value="2"/>
</dbReference>
<gene>
    <name evidence="3" type="ORF">Dace_1670</name>
</gene>
<dbReference type="InterPro" id="IPR050902">
    <property type="entry name" value="ABC_Transporter_SBP"/>
</dbReference>
<dbReference type="Gene3D" id="1.20.58.2180">
    <property type="match status" value="1"/>
</dbReference>
<name>Q1K102_DESA6</name>
<accession>Q1K102</accession>
<dbReference type="AlphaFoldDB" id="Q1K102"/>
<sequence length="342" mass="38772">MPARLLLGLLIVLVMVVPASARDVVDMAGRSVTVPDHIDRVVGCVAPVNWMIYAVAPMKLAAFTSRPSDTDWQILDPRLKQRPVIGSFLGGQGVNRETLLAIDPDVVIFWGDGRSPVVQRWLRQLDQWHIPVVFVAMDRLQDYPATLEFLGHLLGEPQRGLKLARYGRCVLEQVATTVATIPVSQRRRVYYAQGNDGLETEPEYSFHAELIGLAGGCNVHKGVLKQRRGRDKITQEQVLMYNPEVVITAQRDFYEHAVDMPTWQQVQAIQSDQVLIIPDHPLNWFDRPPSMMRFLGLQWLAQSLYPQAVHLDMVETTRHFYQLFFGLTLSDEKVRDILDGTP</sequence>
<dbReference type="SUPFAM" id="SSF53807">
    <property type="entry name" value="Helical backbone' metal receptor"/>
    <property type="match status" value="1"/>
</dbReference>
<protein>
    <submittedName>
        <fullName evidence="3">Periplasmic binding protein</fullName>
    </submittedName>
</protein>
<evidence type="ECO:0000313" key="3">
    <source>
        <dbReference type="EMBL" id="EAT16206.1"/>
    </source>
</evidence>
<keyword evidence="4" id="KW-1185">Reference proteome</keyword>
<comment type="caution">
    <text evidence="3">The sequence shown here is derived from an EMBL/GenBank/DDBJ whole genome shotgun (WGS) entry which is preliminary data.</text>
</comment>
<dbReference type="EMBL" id="AAEW02000006">
    <property type="protein sequence ID" value="EAT16206.1"/>
    <property type="molecule type" value="Genomic_DNA"/>
</dbReference>
<dbReference type="PROSITE" id="PS50983">
    <property type="entry name" value="FE_B12_PBP"/>
    <property type="match status" value="1"/>
</dbReference>
<evidence type="ECO:0000256" key="1">
    <source>
        <dbReference type="SAM" id="SignalP"/>
    </source>
</evidence>
<feature type="domain" description="Fe/B12 periplasmic-binding" evidence="2">
    <location>
        <begin position="40"/>
        <end position="308"/>
    </location>
</feature>
<dbReference type="Pfam" id="PF01497">
    <property type="entry name" value="Peripla_BP_2"/>
    <property type="match status" value="1"/>
</dbReference>
<feature type="chain" id="PRO_5004192383" evidence="1">
    <location>
        <begin position="22"/>
        <end position="342"/>
    </location>
</feature>
<evidence type="ECO:0000259" key="2">
    <source>
        <dbReference type="PROSITE" id="PS50983"/>
    </source>
</evidence>
<dbReference type="InterPro" id="IPR002491">
    <property type="entry name" value="ABC_transptr_periplasmic_BD"/>
</dbReference>